<dbReference type="GO" id="GO:0046872">
    <property type="term" value="F:metal ion binding"/>
    <property type="evidence" value="ECO:0007669"/>
    <property type="project" value="UniProtKB-KW"/>
</dbReference>
<keyword evidence="4" id="KW-0482">Metalloprotease</keyword>
<name>A0A0C9RC68_9HYME</name>
<reference evidence="16" key="1">
    <citation type="submission" date="2015-01" db="EMBL/GenBank/DDBJ databases">
        <title>Transcriptome Assembly of Fopius arisanus.</title>
        <authorList>
            <person name="Geib S."/>
        </authorList>
    </citation>
    <scope>NUCLEOTIDE SEQUENCE</scope>
</reference>
<dbReference type="SUPFAM" id="SSF57552">
    <property type="entry name" value="Blood coagulation inhibitor (disintegrin)"/>
    <property type="match status" value="1"/>
</dbReference>
<keyword evidence="6 8" id="KW-1015">Disulfide bond</keyword>
<dbReference type="InterPro" id="IPR000742">
    <property type="entry name" value="EGF"/>
</dbReference>
<keyword evidence="8" id="KW-0245">EGF-like domain</keyword>
<feature type="transmembrane region" description="Helical" evidence="11">
    <location>
        <begin position="710"/>
        <end position="730"/>
    </location>
</feature>
<evidence type="ECO:0000256" key="10">
    <source>
        <dbReference type="SAM" id="MobiDB-lite"/>
    </source>
</evidence>
<dbReference type="GO" id="GO:0004222">
    <property type="term" value="F:metalloendopeptidase activity"/>
    <property type="evidence" value="ECO:0007669"/>
    <property type="project" value="InterPro"/>
</dbReference>
<comment type="caution">
    <text evidence="8">Lacks conserved residue(s) required for the propagation of feature annotation.</text>
</comment>
<dbReference type="AlphaFoldDB" id="A0A0C9RC68"/>
<keyword evidence="4" id="KW-0645">Protease</keyword>
<proteinExistence type="predicted"/>
<dbReference type="Gene3D" id="4.10.70.10">
    <property type="entry name" value="Disintegrin domain"/>
    <property type="match status" value="1"/>
</dbReference>
<dbReference type="Pfam" id="PF08516">
    <property type="entry name" value="ADAM_CR"/>
    <property type="match status" value="1"/>
</dbReference>
<evidence type="ECO:0000256" key="1">
    <source>
        <dbReference type="ARBA" id="ARBA00004167"/>
    </source>
</evidence>
<dbReference type="PROSITE" id="PS50214">
    <property type="entry name" value="DISINTEGRIN_2"/>
    <property type="match status" value="1"/>
</dbReference>
<dbReference type="Gene3D" id="2.10.25.10">
    <property type="entry name" value="Laminin"/>
    <property type="match status" value="1"/>
</dbReference>
<feature type="region of interest" description="Disordered" evidence="10">
    <location>
        <begin position="877"/>
        <end position="908"/>
    </location>
</feature>
<feature type="disulfide bond" evidence="8">
    <location>
        <begin position="656"/>
        <end position="666"/>
    </location>
</feature>
<dbReference type="PANTHER" id="PTHR11905:SF159">
    <property type="entry name" value="ADAM METALLOPROTEASE"/>
    <property type="match status" value="1"/>
</dbReference>
<dbReference type="Pfam" id="PF01421">
    <property type="entry name" value="Reprolysin"/>
    <property type="match status" value="1"/>
</dbReference>
<feature type="binding site" evidence="9">
    <location>
        <position position="355"/>
    </location>
    <ligand>
        <name>Zn(2+)</name>
        <dbReference type="ChEBI" id="CHEBI:29105"/>
        <note>catalytic</note>
    </ligand>
</feature>
<dbReference type="InterPro" id="IPR036436">
    <property type="entry name" value="Disintegrin_dom_sf"/>
</dbReference>
<feature type="disulfide bond" evidence="8">
    <location>
        <begin position="674"/>
        <end position="683"/>
    </location>
</feature>
<dbReference type="InterPro" id="IPR001590">
    <property type="entry name" value="Peptidase_M12B"/>
</dbReference>
<feature type="compositionally biased region" description="Basic and acidic residues" evidence="10">
    <location>
        <begin position="885"/>
        <end position="896"/>
    </location>
</feature>
<keyword evidence="3 11" id="KW-1133">Transmembrane helix</keyword>
<gene>
    <name evidence="16" type="primary">Adam12_4</name>
    <name evidence="16" type="ORF">g.30291</name>
</gene>
<dbReference type="Gene3D" id="3.40.390.10">
    <property type="entry name" value="Collagenase (Catalytic Domain)"/>
    <property type="match status" value="1"/>
</dbReference>
<feature type="disulfide bond" evidence="9">
    <location>
        <begin position="360"/>
        <end position="384"/>
    </location>
</feature>
<keyword evidence="5 11" id="KW-0472">Membrane</keyword>
<keyword evidence="12" id="KW-0732">Signal</keyword>
<dbReference type="SUPFAM" id="SSF55486">
    <property type="entry name" value="Metalloproteases ('zincins'), catalytic domain"/>
    <property type="match status" value="1"/>
</dbReference>
<feature type="domain" description="EGF-like" evidence="13">
    <location>
        <begin position="652"/>
        <end position="684"/>
    </location>
</feature>
<feature type="disulfide bond" evidence="7">
    <location>
        <begin position="471"/>
        <end position="491"/>
    </location>
</feature>
<keyword evidence="9" id="KW-0479">Metal-binding</keyword>
<evidence type="ECO:0000256" key="6">
    <source>
        <dbReference type="ARBA" id="ARBA00023157"/>
    </source>
</evidence>
<dbReference type="FunFam" id="3.40.390.10:FF:000002">
    <property type="entry name" value="Disintegrin and metalloproteinase domain-containing protein 22"/>
    <property type="match status" value="1"/>
</dbReference>
<dbReference type="PROSITE" id="PS50215">
    <property type="entry name" value="ADAM_MEPRO"/>
    <property type="match status" value="1"/>
</dbReference>
<evidence type="ECO:0000259" key="14">
    <source>
        <dbReference type="PROSITE" id="PS50214"/>
    </source>
</evidence>
<feature type="active site" evidence="9">
    <location>
        <position position="346"/>
    </location>
</feature>
<evidence type="ECO:0000256" key="3">
    <source>
        <dbReference type="ARBA" id="ARBA00022989"/>
    </source>
</evidence>
<evidence type="ECO:0000256" key="12">
    <source>
        <dbReference type="SAM" id="SignalP"/>
    </source>
</evidence>
<dbReference type="SMART" id="SM00050">
    <property type="entry name" value="DISIN"/>
    <property type="match status" value="1"/>
</dbReference>
<dbReference type="InterPro" id="IPR001762">
    <property type="entry name" value="Disintegrin_dom"/>
</dbReference>
<accession>A0A0C9RC68</accession>
<evidence type="ECO:0000313" key="16">
    <source>
        <dbReference type="EMBL" id="JAG75652.1"/>
    </source>
</evidence>
<dbReference type="EMBL" id="GBYB01005885">
    <property type="protein sequence ID" value="JAG75652.1"/>
    <property type="molecule type" value="Transcribed_RNA"/>
</dbReference>
<keyword evidence="9" id="KW-0862">Zinc</keyword>
<evidence type="ECO:0000256" key="5">
    <source>
        <dbReference type="ARBA" id="ARBA00023136"/>
    </source>
</evidence>
<feature type="signal peptide" evidence="12">
    <location>
        <begin position="1"/>
        <end position="30"/>
    </location>
</feature>
<organism evidence="16">
    <name type="scientific">Fopius arisanus</name>
    <dbReference type="NCBI Taxonomy" id="64838"/>
    <lineage>
        <taxon>Eukaryota</taxon>
        <taxon>Metazoa</taxon>
        <taxon>Ecdysozoa</taxon>
        <taxon>Arthropoda</taxon>
        <taxon>Hexapoda</taxon>
        <taxon>Insecta</taxon>
        <taxon>Pterygota</taxon>
        <taxon>Neoptera</taxon>
        <taxon>Endopterygota</taxon>
        <taxon>Hymenoptera</taxon>
        <taxon>Apocrita</taxon>
        <taxon>Ichneumonoidea</taxon>
        <taxon>Braconidae</taxon>
        <taxon>Opiinae</taxon>
        <taxon>Fopius</taxon>
    </lineage>
</organism>
<evidence type="ECO:0000256" key="2">
    <source>
        <dbReference type="ARBA" id="ARBA00022692"/>
    </source>
</evidence>
<keyword evidence="2 11" id="KW-0812">Transmembrane</keyword>
<evidence type="ECO:0000259" key="15">
    <source>
        <dbReference type="PROSITE" id="PS50215"/>
    </source>
</evidence>
<dbReference type="InterPro" id="IPR006586">
    <property type="entry name" value="ADAM_Cys-rich"/>
</dbReference>
<evidence type="ECO:0000256" key="11">
    <source>
        <dbReference type="SAM" id="Phobius"/>
    </source>
</evidence>
<dbReference type="InterPro" id="IPR024079">
    <property type="entry name" value="MetalloPept_cat_dom_sf"/>
</dbReference>
<protein>
    <submittedName>
        <fullName evidence="16">Adam12_4 protein</fullName>
    </submittedName>
</protein>
<feature type="binding site" evidence="9">
    <location>
        <position position="349"/>
    </location>
    <ligand>
        <name>Zn(2+)</name>
        <dbReference type="ChEBI" id="CHEBI:29105"/>
        <note>catalytic</note>
    </ligand>
</feature>
<evidence type="ECO:0000256" key="4">
    <source>
        <dbReference type="ARBA" id="ARBA00023049"/>
    </source>
</evidence>
<feature type="chain" id="PRO_5002202265" evidence="12">
    <location>
        <begin position="31"/>
        <end position="908"/>
    </location>
</feature>
<sequence>MAKHRRKSRDLTLWCASIVFIIQSTSQVRGAPGPSSEFRTYARVQPRVFHRNNQITTHTKINNSSHPQVLRVDLNIDGVSRTIDLRLNIDLISSGYRQVHQLDGHSKTEVPETVELCHYHGSIRGIRSSWVAVSTCRGLRGVIYTGKTLHHIHPEEDSLSSLHYLYSHSDLISNKTCGTPGVAHDFPRKKREVPWGYPKGPYNSNRDSRYVELALIADTTIYKNLDRNLNNVHHHLINLANIINALYTPLNVFVALVGVEVWTSRDEIVITTDSLRTLTNFMNYRKSKLLNKIPNDNAQLLTATRFQDGVIGKAGVGAMCTLSSSGGVIRDHSDIVGVVAATIAHEMGHNFGMHHDANYCNCPDEDCIMVSTLTSSTPTHWSSCSLEQISASFSQGLDYCLRNRPKSLFGGSTCGNGFVEPGEDCDCGSKDNCHISCCNPNTCTFRGNASCATGECCDLSTCQLKRAGVTCRIAERECDLPEFCTGTSEYCPEDIYKINGLVCRGGTAFCYEGLCKSHGDQCRILWGLSGSSSPRVCYQQNTKGSEYGDCGYNPLDSTYSPCEEVDILCGRLHCQPPDGIRFQFGADGDVTVRHAYVNSGNTFASCKTAVVDMGTRDVDPGLVPNGARCAEGKVCVDQRCISAERLLGRVDRSSSCLKNCSGNGICNSIGKCHCDEGFAPPDCRRGGTGGSEDSGPVGPSDDGETDGLAIALYLIFLGIIPVVVVFVLCYRCRRKKLKGSIWNEMFISTYVSGVQWIQRIRSYIPPEDSTTRNSDKVFTISDSIPGTRVQVIKGNLVSTTNPEVISISRSIKINESDSTVIKNQRSVVKGCGMRPNLGGIPYSAGSASGIASGGSNDLEFMCESNSEIYAAFKRLKPVRPGPSTQRDEVQISDRRAFYKKKPPPPPIL</sequence>
<feature type="domain" description="Peptidase M12B" evidence="15">
    <location>
        <begin position="209"/>
        <end position="405"/>
    </location>
</feature>
<dbReference type="GO" id="GO:0006509">
    <property type="term" value="P:membrane protein ectodomain proteolysis"/>
    <property type="evidence" value="ECO:0007669"/>
    <property type="project" value="TreeGrafter"/>
</dbReference>
<feature type="disulfide bond" evidence="9">
    <location>
        <begin position="320"/>
        <end position="400"/>
    </location>
</feature>
<dbReference type="InterPro" id="IPR002870">
    <property type="entry name" value="Peptidase_M12B_N"/>
</dbReference>
<dbReference type="Pfam" id="PF01562">
    <property type="entry name" value="Pep_M12B_propep"/>
    <property type="match status" value="1"/>
</dbReference>
<feature type="domain" description="Disintegrin" evidence="14">
    <location>
        <begin position="411"/>
        <end position="499"/>
    </location>
</feature>
<evidence type="ECO:0000256" key="9">
    <source>
        <dbReference type="PROSITE-ProRule" id="PRU00276"/>
    </source>
</evidence>
<dbReference type="PANTHER" id="PTHR11905">
    <property type="entry name" value="ADAM A DISINTEGRIN AND METALLOPROTEASE DOMAIN"/>
    <property type="match status" value="1"/>
</dbReference>
<dbReference type="SMART" id="SM00608">
    <property type="entry name" value="ACR"/>
    <property type="match status" value="1"/>
</dbReference>
<dbReference type="Pfam" id="PF00200">
    <property type="entry name" value="Disintegrin"/>
    <property type="match status" value="1"/>
</dbReference>
<evidence type="ECO:0000259" key="13">
    <source>
        <dbReference type="PROSITE" id="PS50026"/>
    </source>
</evidence>
<dbReference type="GO" id="GO:0016020">
    <property type="term" value="C:membrane"/>
    <property type="evidence" value="ECO:0007669"/>
    <property type="project" value="UniProtKB-SubCell"/>
</dbReference>
<dbReference type="CDD" id="cd04269">
    <property type="entry name" value="ZnMc_adamalysin_II_like"/>
    <property type="match status" value="1"/>
</dbReference>
<dbReference type="InterPro" id="IPR034027">
    <property type="entry name" value="Reprolysin_adamalysin"/>
</dbReference>
<evidence type="ECO:0000256" key="8">
    <source>
        <dbReference type="PROSITE-ProRule" id="PRU00076"/>
    </source>
</evidence>
<feature type="disulfide bond" evidence="9">
    <location>
        <begin position="362"/>
        <end position="367"/>
    </location>
</feature>
<dbReference type="PROSITE" id="PS01186">
    <property type="entry name" value="EGF_2"/>
    <property type="match status" value="1"/>
</dbReference>
<comment type="subcellular location">
    <subcellularLocation>
        <location evidence="1">Membrane</location>
        <topology evidence="1">Single-pass membrane protein</topology>
    </subcellularLocation>
</comment>
<dbReference type="PROSITE" id="PS50026">
    <property type="entry name" value="EGF_3"/>
    <property type="match status" value="1"/>
</dbReference>
<feature type="binding site" evidence="9">
    <location>
        <position position="345"/>
    </location>
    <ligand>
        <name>Zn(2+)</name>
        <dbReference type="ChEBI" id="CHEBI:29105"/>
        <note>catalytic</note>
    </ligand>
</feature>
<evidence type="ECO:0000256" key="7">
    <source>
        <dbReference type="PROSITE-ProRule" id="PRU00068"/>
    </source>
</evidence>
<dbReference type="FunFam" id="4.10.70.10:FF:000001">
    <property type="entry name" value="Disintegrin and metalloproteinase domain-containing protein 22"/>
    <property type="match status" value="1"/>
</dbReference>
<keyword evidence="4" id="KW-0378">Hydrolase</keyword>